<dbReference type="EMBL" id="AP014809">
    <property type="protein sequence ID" value="BAU91852.1"/>
    <property type="molecule type" value="Genomic_DNA"/>
</dbReference>
<dbReference type="OrthoDB" id="8021332at2"/>
<feature type="signal peptide" evidence="2">
    <location>
        <begin position="1"/>
        <end position="21"/>
    </location>
</feature>
<feature type="chain" id="PRO_5007902400" evidence="2">
    <location>
        <begin position="22"/>
        <end position="118"/>
    </location>
</feature>
<evidence type="ECO:0000313" key="4">
    <source>
        <dbReference type="Proteomes" id="UP000218288"/>
    </source>
</evidence>
<accession>A0A169R6Y3</accession>
<dbReference type="AlphaFoldDB" id="A0A169R6Y3"/>
<proteinExistence type="predicted"/>
<dbReference type="Proteomes" id="UP000218288">
    <property type="component" value="Chromosome"/>
</dbReference>
<organism evidence="3 4">
    <name type="scientific">Methylorubrum populi</name>
    <dbReference type="NCBI Taxonomy" id="223967"/>
    <lineage>
        <taxon>Bacteria</taxon>
        <taxon>Pseudomonadati</taxon>
        <taxon>Pseudomonadota</taxon>
        <taxon>Alphaproteobacteria</taxon>
        <taxon>Hyphomicrobiales</taxon>
        <taxon>Methylobacteriaceae</taxon>
        <taxon>Methylorubrum</taxon>
    </lineage>
</organism>
<evidence type="ECO:0000256" key="2">
    <source>
        <dbReference type="SAM" id="SignalP"/>
    </source>
</evidence>
<reference evidence="3 4" key="1">
    <citation type="journal article" date="2016" name="Genome Announc.">
        <title>Complete Genome Sequence of Methylobacterium populi P-1M, Isolated from Pink-Pigmented Household Biofilm.</title>
        <authorList>
            <person name="Morohoshi T."/>
            <person name="Ikeda T."/>
        </authorList>
    </citation>
    <scope>NUCLEOTIDE SEQUENCE [LARGE SCALE GENOMIC DNA]</scope>
    <source>
        <strain evidence="3 4">P-1M</strain>
    </source>
</reference>
<feature type="region of interest" description="Disordered" evidence="1">
    <location>
        <begin position="19"/>
        <end position="58"/>
    </location>
</feature>
<protein>
    <submittedName>
        <fullName evidence="3">Uncharacterized protein</fullName>
    </submittedName>
</protein>
<feature type="compositionally biased region" description="Basic and acidic residues" evidence="1">
    <location>
        <begin position="44"/>
        <end position="56"/>
    </location>
</feature>
<sequence length="118" mass="12515">MKIILALAASAALLWTGGAEAQPGKPIRQPTAASTQGLCEQSPPEERAHVPGEAERAGTQARMAALYKRLDDHAERATRSICKGCQPERLSGDPSRRLVASVEPSENIVGDPAQAPDY</sequence>
<evidence type="ECO:0000256" key="1">
    <source>
        <dbReference type="SAM" id="MobiDB-lite"/>
    </source>
</evidence>
<feature type="region of interest" description="Disordered" evidence="1">
    <location>
        <begin position="85"/>
        <end position="118"/>
    </location>
</feature>
<keyword evidence="2" id="KW-0732">Signal</keyword>
<name>A0A169R6Y3_9HYPH</name>
<gene>
    <name evidence="3" type="ORF">MPPM_3247</name>
</gene>
<evidence type="ECO:0000313" key="3">
    <source>
        <dbReference type="EMBL" id="BAU91852.1"/>
    </source>
</evidence>